<dbReference type="RefSeq" id="WP_306865634.1">
    <property type="nucleotide sequence ID" value="NZ_JAUSRB010000002.1"/>
</dbReference>
<protein>
    <submittedName>
        <fullName evidence="1">Pimeloyl-ACP methyl ester carboxylesterase</fullName>
    </submittedName>
</protein>
<dbReference type="InterPro" id="IPR029058">
    <property type="entry name" value="AB_hydrolase_fold"/>
</dbReference>
<sequence>MPFTTAHGTRVHHEVDGHGPGLVLVHGTGGDAEEVFGNVVDHFTRTRTVARPNFSGSGQTTDDGAELTRDFIDGAAVPRA</sequence>
<name>A0ABT9R9J2_9ACTN</name>
<evidence type="ECO:0000313" key="2">
    <source>
        <dbReference type="Proteomes" id="UP001230426"/>
    </source>
</evidence>
<accession>A0ABT9R9J2</accession>
<dbReference type="Gene3D" id="3.40.50.1820">
    <property type="entry name" value="alpha/beta hydrolase"/>
    <property type="match status" value="1"/>
</dbReference>
<dbReference type="Proteomes" id="UP001230426">
    <property type="component" value="Unassembled WGS sequence"/>
</dbReference>
<comment type="caution">
    <text evidence="1">The sequence shown here is derived from an EMBL/GenBank/DDBJ whole genome shotgun (WGS) entry which is preliminary data.</text>
</comment>
<evidence type="ECO:0000313" key="1">
    <source>
        <dbReference type="EMBL" id="MDP9865808.1"/>
    </source>
</evidence>
<organism evidence="1 2">
    <name type="scientific">Streptosporangium brasiliense</name>
    <dbReference type="NCBI Taxonomy" id="47480"/>
    <lineage>
        <taxon>Bacteria</taxon>
        <taxon>Bacillati</taxon>
        <taxon>Actinomycetota</taxon>
        <taxon>Actinomycetes</taxon>
        <taxon>Streptosporangiales</taxon>
        <taxon>Streptosporangiaceae</taxon>
        <taxon>Streptosporangium</taxon>
    </lineage>
</organism>
<dbReference type="SUPFAM" id="SSF53474">
    <property type="entry name" value="alpha/beta-Hydrolases"/>
    <property type="match status" value="1"/>
</dbReference>
<reference evidence="1 2" key="1">
    <citation type="submission" date="2023-07" db="EMBL/GenBank/DDBJ databases">
        <title>Sequencing the genomes of 1000 actinobacteria strains.</title>
        <authorList>
            <person name="Klenk H.-P."/>
        </authorList>
    </citation>
    <scope>NUCLEOTIDE SEQUENCE [LARGE SCALE GENOMIC DNA]</scope>
    <source>
        <strain evidence="1 2">DSM 44109</strain>
    </source>
</reference>
<gene>
    <name evidence="1" type="ORF">J2S55_005074</name>
</gene>
<proteinExistence type="predicted"/>
<keyword evidence="2" id="KW-1185">Reference proteome</keyword>
<dbReference type="EMBL" id="JAUSRB010000002">
    <property type="protein sequence ID" value="MDP9865808.1"/>
    <property type="molecule type" value="Genomic_DNA"/>
</dbReference>